<proteinExistence type="evidence at transcript level"/>
<dbReference type="PROSITE" id="PS51862">
    <property type="entry name" value="BSPN_CSAB"/>
    <property type="match status" value="1"/>
</dbReference>
<dbReference type="AlphaFoldDB" id="A0A1B3IJ38"/>
<dbReference type="InterPro" id="IPR029237">
    <property type="entry name" value="Long_scorpion_toxin_alpha/beta"/>
</dbReference>
<evidence type="ECO:0000256" key="3">
    <source>
        <dbReference type="ARBA" id="ARBA00022656"/>
    </source>
</evidence>
<keyword evidence="4" id="KW-1015">Disulfide bond</keyword>
<dbReference type="SMR" id="A0A1B3IJ38"/>
<accession>A0A1B3IJ38</accession>
<feature type="chain" id="PRO_5008548544" evidence="6">
    <location>
        <begin position="20"/>
        <end position="97"/>
    </location>
</feature>
<keyword evidence="3 5" id="KW-0800">Toxin</keyword>
<keyword evidence="6" id="KW-0732">Signal</keyword>
<dbReference type="GO" id="GO:0090729">
    <property type="term" value="F:toxin activity"/>
    <property type="evidence" value="ECO:0007669"/>
    <property type="project" value="UniProtKB-UniRule"/>
</dbReference>
<feature type="domain" description="BetaSPN-type CS-alpha/beta" evidence="7">
    <location>
        <begin position="55"/>
        <end position="95"/>
    </location>
</feature>
<evidence type="ECO:0000256" key="5">
    <source>
        <dbReference type="PROSITE-ProRule" id="PRU01209"/>
    </source>
</evidence>
<keyword evidence="2" id="KW-0964">Secreted</keyword>
<evidence type="ECO:0000256" key="4">
    <source>
        <dbReference type="ARBA" id="ARBA00023157"/>
    </source>
</evidence>
<protein>
    <submittedName>
        <fullName evidence="8">Venom peptide HtLKTx7</fullName>
    </submittedName>
</protein>
<evidence type="ECO:0000313" key="8">
    <source>
        <dbReference type="EMBL" id="AOF40189.1"/>
    </source>
</evidence>
<evidence type="ECO:0000256" key="6">
    <source>
        <dbReference type="SAM" id="SignalP"/>
    </source>
</evidence>
<reference evidence="8" key="1">
    <citation type="journal article" date="2016" name="J. Proteomics">
        <title>Transcriptomic analysis of the venom glands from the scorpion Hadogenes troglodytes revealed unique and extremely high diversity of the venom peptides.</title>
        <authorList>
            <person name="Zhong J."/>
            <person name="Zeng X.C."/>
            <person name="Zeng X."/>
            <person name="Nie Y."/>
            <person name="Zhang L."/>
            <person name="Wu S."/>
            <person name="Bao A."/>
        </authorList>
    </citation>
    <scope>NUCLEOTIDE SEQUENCE</scope>
</reference>
<feature type="signal peptide" evidence="6">
    <location>
        <begin position="1"/>
        <end position="19"/>
    </location>
</feature>
<name>A0A1B3IJ38_9SCOR</name>
<evidence type="ECO:0000259" key="7">
    <source>
        <dbReference type="PROSITE" id="PS51862"/>
    </source>
</evidence>
<dbReference type="PROSITE" id="PS51257">
    <property type="entry name" value="PROKAR_LIPOPROTEIN"/>
    <property type="match status" value="1"/>
</dbReference>
<organism evidence="8">
    <name type="scientific">Hadogenes troglodytes</name>
    <dbReference type="NCBI Taxonomy" id="1577150"/>
    <lineage>
        <taxon>Eukaryota</taxon>
        <taxon>Metazoa</taxon>
        <taxon>Ecdysozoa</taxon>
        <taxon>Arthropoda</taxon>
        <taxon>Chelicerata</taxon>
        <taxon>Arachnida</taxon>
        <taxon>Scorpiones</taxon>
        <taxon>Iurida</taxon>
        <taxon>Scorpionoidea</taxon>
        <taxon>Hemiscorpiidae</taxon>
        <taxon>Hadogenes</taxon>
    </lineage>
</organism>
<dbReference type="Pfam" id="PF14866">
    <property type="entry name" value="Scorpion_toxin_alpha-beta"/>
    <property type="match status" value="1"/>
</dbReference>
<sequence length="97" mass="10495">MNSKLTVIVLLALITIASCGLINEKKVQQYLDEKLPNGVVKGALKSLVHKAAKNQNLCAFNVDTVGMCDADCKRQGKAKGVCHGTKCKCDVELSYKK</sequence>
<evidence type="ECO:0000256" key="2">
    <source>
        <dbReference type="ARBA" id="ARBA00022525"/>
    </source>
</evidence>
<comment type="caution">
    <text evidence="5">Lacks conserved residue(s) required for the propagation of feature annotation.</text>
</comment>
<evidence type="ECO:0000256" key="1">
    <source>
        <dbReference type="ARBA" id="ARBA00004613"/>
    </source>
</evidence>
<comment type="subcellular location">
    <subcellularLocation>
        <location evidence="1">Secreted</location>
    </subcellularLocation>
</comment>
<dbReference type="GO" id="GO:0005576">
    <property type="term" value="C:extracellular region"/>
    <property type="evidence" value="ECO:0007669"/>
    <property type="project" value="UniProtKB-SubCell"/>
</dbReference>
<dbReference type="EMBL" id="KU643097">
    <property type="protein sequence ID" value="AOF40189.1"/>
    <property type="molecule type" value="mRNA"/>
</dbReference>